<sequence>MDIIVGQLVQKKKTQLTKLAERAIGREFKDQAALAIQMTQCSAAVYRRLQRTYKSTITPKDQKRVKAGGLSTQSVTFSASNNSQKAFNTLLPAMRGGSSAPGNAPKTSDDVAVASHQPQATNLLALLHPILSDDITKAGHGVEKAATILGLVTTTAGFVVPGGGVASSIVTWLGSGATYSAYSVSRIRPDAPDRAYYQLTNYIACLAAWNKKACELIDIADAKGQWMFRDIERGFAS</sequence>
<dbReference type="GeneID" id="58227922"/>
<name>A0A0F4Q1Q7_9GAMM</name>
<dbReference type="PATRIC" id="fig|151081.8.peg.39"/>
<evidence type="ECO:0000313" key="2">
    <source>
        <dbReference type="Proteomes" id="UP000033664"/>
    </source>
</evidence>
<organism evidence="1 2">
    <name type="scientific">Pseudoalteromonas ruthenica</name>
    <dbReference type="NCBI Taxonomy" id="151081"/>
    <lineage>
        <taxon>Bacteria</taxon>
        <taxon>Pseudomonadati</taxon>
        <taxon>Pseudomonadota</taxon>
        <taxon>Gammaproteobacteria</taxon>
        <taxon>Alteromonadales</taxon>
        <taxon>Pseudoalteromonadaceae</taxon>
        <taxon>Pseudoalteromonas</taxon>
    </lineage>
</organism>
<evidence type="ECO:0000313" key="1">
    <source>
        <dbReference type="EMBL" id="KJZ01259.1"/>
    </source>
</evidence>
<dbReference type="eggNOG" id="ENOG5033SWU">
    <property type="taxonomic scope" value="Bacteria"/>
</dbReference>
<dbReference type="OrthoDB" id="6310876at2"/>
<comment type="caution">
    <text evidence="1">The sequence shown here is derived from an EMBL/GenBank/DDBJ whole genome shotgun (WGS) entry which is preliminary data.</text>
</comment>
<reference evidence="1 2" key="1">
    <citation type="journal article" date="2015" name="BMC Genomics">
        <title>Genome mining reveals unlocked bioactive potential of marine Gram-negative bacteria.</title>
        <authorList>
            <person name="Machado H."/>
            <person name="Sonnenschein E.C."/>
            <person name="Melchiorsen J."/>
            <person name="Gram L."/>
        </authorList>
    </citation>
    <scope>NUCLEOTIDE SEQUENCE [LARGE SCALE GENOMIC DNA]</scope>
    <source>
        <strain evidence="1 2">S3137</strain>
    </source>
</reference>
<dbReference type="Proteomes" id="UP000033664">
    <property type="component" value="Unassembled WGS sequence"/>
</dbReference>
<dbReference type="EMBL" id="JXXZ01000004">
    <property type="protein sequence ID" value="KJZ01259.1"/>
    <property type="molecule type" value="Genomic_DNA"/>
</dbReference>
<keyword evidence="2" id="KW-1185">Reference proteome</keyword>
<proteinExistence type="predicted"/>
<dbReference type="AlphaFoldDB" id="A0A0F4Q1Q7"/>
<gene>
    <name evidence="1" type="ORF">TW72_05390</name>
</gene>
<protein>
    <submittedName>
        <fullName evidence="1">Uncharacterized protein</fullName>
    </submittedName>
</protein>
<dbReference type="RefSeq" id="WP_045978082.1">
    <property type="nucleotide sequence ID" value="NZ_JXXY01000001.1"/>
</dbReference>
<accession>A0A0F4Q1Q7</accession>